<evidence type="ECO:0000313" key="4">
    <source>
        <dbReference type="RefSeq" id="XP_029650917.1"/>
    </source>
</evidence>
<evidence type="ECO:0000259" key="2">
    <source>
        <dbReference type="PROSITE" id="PS50097"/>
    </source>
</evidence>
<feature type="compositionally biased region" description="Polar residues" evidence="1">
    <location>
        <begin position="151"/>
        <end position="169"/>
    </location>
</feature>
<sequence length="1418" mass="158273">MDSVSCREIISRLSWAISNEKHPFDSSHCSSALHQALLKLRTSFSRNKEARNKLIELNIVPKLFSLLKKPQRYFNEEPVPERGKQQHRNGEGHQQQQLQQHEEAATEKGDGISATETKDHLSCSKEIGGHDIKNKMPGTVKRLEGFGPDPSSDQGSRVPSSSTNNTEILTSAATPTPTATTSRTTAITSSSSPSAASLSTVDDGWNKSANRWQDDGAAVAGSGSTVVSQRCSNDVQKANDITDLLLSVLGNFCVEPTVRKQVLKYQGIRVLQSILLESNKESIQRRCCRTLANLAMDCACRRIIHKTDITQRIVQLLEYTNDSECQLTYCHTLRLFGDSTQLNKTIINYNGIAVLSRLSKFAPHMVKSAAVKTMADLGRTNCSVEFAQQVLTADGLSTLVEISNQGGTLSQNALRVLIYLSRHNFIRPPLGSSGGIQTMKNKFDDEVSTVRKIEILNALCLFCNEAVNRVKLRQSDVLMLFIEALKDLIYSTLHNRIISALVNFLYDEVSFDMLLERGLVPVLFIHLQRCAGFSFNLPKTEPFVKSLIENIVSYPTKKHTKFSDGSEEEGKNSPSSKKYSKLSENSNSDARLKDSSVLPEVSPKKLKPGFKGSPPTEQNRSDKLSVKENEKDAGAKCVSTKLSNTTKDADADLSCSDSLTNVSKDNCKSSPVNVNLEMKFMETEPVASDDKIHSSNSCKRPLSEVDSYHSSEAAVESESPQMKFSKQEASGTKDLPNRQRSESLTLPLSGEDDDDCDDSGVGCDDDCGKDNVVDDDNRDDDDDKDKIGADEDIEGNICHQVSAPSEEGKKKQQEQTPQRYVFRIDSPTYQTDVKWSADNFTDGQTCKQDFGNEVSNGSSALSPFSNSSYHSPDWSPDYSSQLRDDFSSEDSDDDRSQDDLQDPVAMVTSKTVSATGDSIRKEQSSSVASAAADTPKGWRKTRKKPSHSPVKDLSSNSVENEEFTKNLYKKREKMMLSDCHVALRTTENNILVLLSRVSQKENPSKFLATVESFWCLLHYIGKVPFAYPRSIRILSRVVRNPFCFESLITFMAPAMIFLELMTSWDQRKDSQSKLFWTPSRGTMLNFNSAFAVDSYIKDLDDLFKAGQLILNDFSQVAEIHFGNSLLAQHLTKKTPQQDSVVACLPFLCRCRNVQEKLLVKFRGFDLLLNIIKNEPESYLSKVVILGLNYLSRHLNVTTSLQNVDRQQVYPKQTLPGNNSSDTQDCCLSNTKRNTAFVTDNGKKILVNQEAVTSRSEVFSAMLLSDFVEAETHEVKIGYTTPQALEVIVHYLHGCSLKCFTIQQLHWPKTKLTKNDLLNIMGLTDRYMLDNLRKYLACVIFQCYLDEKTADAFYNAAVLHSYNDLSRDCIKYCLGQVCLGKRSIDCLLRFLNGPNHEVFLSSVKEMFIKHIVSENAAPK</sequence>
<dbReference type="Gene3D" id="1.25.10.10">
    <property type="entry name" value="Leucine-rich Repeat Variant"/>
    <property type="match status" value="1"/>
</dbReference>
<feature type="compositionally biased region" description="Basic residues" evidence="1">
    <location>
        <begin position="937"/>
        <end position="946"/>
    </location>
</feature>
<feature type="region of interest" description="Disordered" evidence="1">
    <location>
        <begin position="840"/>
        <end position="957"/>
    </location>
</feature>
<feature type="compositionally biased region" description="Polar residues" evidence="1">
    <location>
        <begin position="718"/>
        <end position="730"/>
    </location>
</feature>
<dbReference type="PANTHER" id="PTHR23312">
    <property type="entry name" value="ARMC5 ARMADILLO REPEAT-CONTAINING -RELATED"/>
    <property type="match status" value="1"/>
</dbReference>
<feature type="compositionally biased region" description="Basic and acidic residues" evidence="1">
    <location>
        <begin position="79"/>
        <end position="91"/>
    </location>
</feature>
<proteinExistence type="predicted"/>
<dbReference type="RefSeq" id="XP_029650917.1">
    <property type="nucleotide sequence ID" value="XM_029795057.2"/>
</dbReference>
<dbReference type="SUPFAM" id="SSF48371">
    <property type="entry name" value="ARM repeat"/>
    <property type="match status" value="1"/>
</dbReference>
<feature type="compositionally biased region" description="Acidic residues" evidence="1">
    <location>
        <begin position="773"/>
        <end position="783"/>
    </location>
</feature>
<dbReference type="InterPro" id="IPR011989">
    <property type="entry name" value="ARM-like"/>
</dbReference>
<dbReference type="Pfam" id="PF24768">
    <property type="entry name" value="ARM_ARMC5"/>
    <property type="match status" value="1"/>
</dbReference>
<dbReference type="PROSITE" id="PS50097">
    <property type="entry name" value="BTB"/>
    <property type="match status" value="1"/>
</dbReference>
<feature type="compositionally biased region" description="Polar residues" evidence="1">
    <location>
        <begin position="572"/>
        <end position="589"/>
    </location>
</feature>
<name>A0A6P7TN23_9MOLL</name>
<feature type="compositionally biased region" description="Basic and acidic residues" evidence="1">
    <location>
        <begin position="561"/>
        <end position="571"/>
    </location>
</feature>
<dbReference type="InterPro" id="IPR000210">
    <property type="entry name" value="BTB/POZ_dom"/>
</dbReference>
<feature type="compositionally biased region" description="Acidic residues" evidence="1">
    <location>
        <begin position="887"/>
        <end position="901"/>
    </location>
</feature>
<dbReference type="InterPro" id="IPR055445">
    <property type="entry name" value="ARM_ARMC5"/>
</dbReference>
<dbReference type="InterPro" id="IPR011333">
    <property type="entry name" value="SKP1/BTB/POZ_sf"/>
</dbReference>
<feature type="compositionally biased region" description="Acidic residues" evidence="1">
    <location>
        <begin position="750"/>
        <end position="765"/>
    </location>
</feature>
<accession>A0A6P7TN23</accession>
<dbReference type="SUPFAM" id="SSF54695">
    <property type="entry name" value="POZ domain"/>
    <property type="match status" value="1"/>
</dbReference>
<feature type="compositionally biased region" description="Polar residues" evidence="1">
    <location>
        <begin position="840"/>
        <end position="870"/>
    </location>
</feature>
<evidence type="ECO:0000313" key="3">
    <source>
        <dbReference type="Proteomes" id="UP000515154"/>
    </source>
</evidence>
<dbReference type="Gene3D" id="3.30.710.10">
    <property type="entry name" value="Potassium Channel Kv1.1, Chain A"/>
    <property type="match status" value="1"/>
</dbReference>
<feature type="region of interest" description="Disordered" evidence="1">
    <location>
        <begin position="559"/>
        <end position="634"/>
    </location>
</feature>
<feature type="compositionally biased region" description="Basic and acidic residues" evidence="1">
    <location>
        <begin position="619"/>
        <end position="634"/>
    </location>
</feature>
<feature type="region of interest" description="Disordered" evidence="1">
    <location>
        <begin position="685"/>
        <end position="826"/>
    </location>
</feature>
<feature type="domain" description="BTB" evidence="2">
    <location>
        <begin position="1232"/>
        <end position="1292"/>
    </location>
</feature>
<dbReference type="InterPro" id="IPR016024">
    <property type="entry name" value="ARM-type_fold"/>
</dbReference>
<gene>
    <name evidence="4" type="primary">LOC115224252</name>
</gene>
<evidence type="ECO:0000256" key="1">
    <source>
        <dbReference type="SAM" id="MobiDB-lite"/>
    </source>
</evidence>
<reference evidence="4" key="1">
    <citation type="submission" date="2025-08" db="UniProtKB">
        <authorList>
            <consortium name="RefSeq"/>
        </authorList>
    </citation>
    <scope>IDENTIFICATION</scope>
</reference>
<dbReference type="GO" id="GO:0009653">
    <property type="term" value="P:anatomical structure morphogenesis"/>
    <property type="evidence" value="ECO:0007669"/>
    <property type="project" value="TreeGrafter"/>
</dbReference>
<dbReference type="GO" id="GO:0005829">
    <property type="term" value="C:cytosol"/>
    <property type="evidence" value="ECO:0007669"/>
    <property type="project" value="TreeGrafter"/>
</dbReference>
<organism evidence="3 4">
    <name type="scientific">Octopus sinensis</name>
    <name type="common">East Asian common octopus</name>
    <dbReference type="NCBI Taxonomy" id="2607531"/>
    <lineage>
        <taxon>Eukaryota</taxon>
        <taxon>Metazoa</taxon>
        <taxon>Spiralia</taxon>
        <taxon>Lophotrochozoa</taxon>
        <taxon>Mollusca</taxon>
        <taxon>Cephalopoda</taxon>
        <taxon>Coleoidea</taxon>
        <taxon>Octopodiformes</taxon>
        <taxon>Octopoda</taxon>
        <taxon>Incirrata</taxon>
        <taxon>Octopodidae</taxon>
        <taxon>Octopus</taxon>
    </lineage>
</organism>
<keyword evidence="3" id="KW-1185">Reference proteome</keyword>
<feature type="compositionally biased region" description="Basic and acidic residues" evidence="1">
    <location>
        <begin position="100"/>
        <end position="134"/>
    </location>
</feature>
<feature type="compositionally biased region" description="Low complexity" evidence="1">
    <location>
        <begin position="170"/>
        <end position="200"/>
    </location>
</feature>
<protein>
    <submittedName>
        <fullName evidence="4">Uncharacterized protein LOC115224252</fullName>
    </submittedName>
</protein>
<dbReference type="KEGG" id="osn:115224252"/>
<feature type="region of interest" description="Disordered" evidence="1">
    <location>
        <begin position="78"/>
        <end position="209"/>
    </location>
</feature>
<dbReference type="Proteomes" id="UP000515154">
    <property type="component" value="Linkage group LG25"/>
</dbReference>
<dbReference type="PANTHER" id="PTHR23312:SF8">
    <property type="entry name" value="ARMADILLO REPEAT-CONTAINING PROTEIN 5"/>
    <property type="match status" value="1"/>
</dbReference>